<dbReference type="Pfam" id="PF01966">
    <property type="entry name" value="HD"/>
    <property type="match status" value="1"/>
</dbReference>
<dbReference type="PANTHER" id="PTHR33594:SF1">
    <property type="entry name" value="HD_PDEASE DOMAIN-CONTAINING PROTEIN"/>
    <property type="match status" value="1"/>
</dbReference>
<dbReference type="SUPFAM" id="SSF109604">
    <property type="entry name" value="HD-domain/PDEase-like"/>
    <property type="match status" value="1"/>
</dbReference>
<dbReference type="InterPro" id="IPR006674">
    <property type="entry name" value="HD_domain"/>
</dbReference>
<feature type="domain" description="HD" evidence="1">
    <location>
        <begin position="26"/>
        <end position="127"/>
    </location>
</feature>
<dbReference type="Gene3D" id="1.10.472.50">
    <property type="entry name" value="HD-domain/PDEase-like"/>
    <property type="match status" value="1"/>
</dbReference>
<gene>
    <name evidence="2" type="ORF">CON65_23395</name>
</gene>
<dbReference type="AlphaFoldDB" id="A0AA91V832"/>
<dbReference type="PROSITE" id="PS51831">
    <property type="entry name" value="HD"/>
    <property type="match status" value="1"/>
</dbReference>
<dbReference type="PANTHER" id="PTHR33594">
    <property type="entry name" value="SUPERFAMILY HYDROLASE, PUTATIVE (AFU_ORTHOLOGUE AFUA_1G03035)-RELATED"/>
    <property type="match status" value="1"/>
</dbReference>
<evidence type="ECO:0000313" key="3">
    <source>
        <dbReference type="Proteomes" id="UP000221020"/>
    </source>
</evidence>
<evidence type="ECO:0000259" key="1">
    <source>
        <dbReference type="PROSITE" id="PS51831"/>
    </source>
</evidence>
<evidence type="ECO:0000313" key="2">
    <source>
        <dbReference type="EMBL" id="PED80287.1"/>
    </source>
</evidence>
<protein>
    <submittedName>
        <fullName evidence="2">Phosphohydrolase</fullName>
    </submittedName>
</protein>
<dbReference type="CDD" id="cd00077">
    <property type="entry name" value="HDc"/>
    <property type="match status" value="1"/>
</dbReference>
<dbReference type="EMBL" id="NVOR01000118">
    <property type="protein sequence ID" value="PED80287.1"/>
    <property type="molecule type" value="Genomic_DNA"/>
</dbReference>
<sequence length="215" mass="24567">MIKQEQIQKTVTFVKNILEKDASGHDWYHIERVHKLAISLAKQEGGNLFVIEMAALLHDVADEKLNESEEAGMKKVSNWLEELSVPEEESKHILHIIANMSYKGGHGGKIETLEGKIVQDADRLDALGAIGIARTFAYGGAKGRLMYDPNVPPREAMTKEEYRKSNDPSLNHFYEKLLKLKDLMNTDAAKREAEVRHRYMEEFIGQFMKEWNAQI</sequence>
<dbReference type="SMART" id="SM00471">
    <property type="entry name" value="HDc"/>
    <property type="match status" value="1"/>
</dbReference>
<proteinExistence type="predicted"/>
<name>A0AA91V832_9BACI</name>
<dbReference type="RefSeq" id="WP_097894754.1">
    <property type="nucleotide sequence ID" value="NZ_NVOR01000118.1"/>
</dbReference>
<comment type="caution">
    <text evidence="2">The sequence shown here is derived from an EMBL/GenBank/DDBJ whole genome shotgun (WGS) entry which is preliminary data.</text>
</comment>
<dbReference type="Gene3D" id="1.20.58.1910">
    <property type="match status" value="1"/>
</dbReference>
<dbReference type="Proteomes" id="UP000221020">
    <property type="component" value="Unassembled WGS sequence"/>
</dbReference>
<reference evidence="2 3" key="1">
    <citation type="submission" date="2017-09" db="EMBL/GenBank/DDBJ databases">
        <title>Large-scale bioinformatics analysis of Bacillus genomes uncovers conserved roles of natural products in bacterial physiology.</title>
        <authorList>
            <consortium name="Agbiome Team Llc"/>
            <person name="Bleich R.M."/>
            <person name="Grubbs K.J."/>
            <person name="Santa Maria K.C."/>
            <person name="Allen S.E."/>
            <person name="Farag S."/>
            <person name="Shank E.A."/>
            <person name="Bowers A."/>
        </authorList>
    </citation>
    <scope>NUCLEOTIDE SEQUENCE [LARGE SCALE GENOMIC DNA]</scope>
    <source>
        <strain evidence="2 3">AFS092012</strain>
    </source>
</reference>
<accession>A0AA91V832</accession>
<dbReference type="InterPro" id="IPR003607">
    <property type="entry name" value="HD/PDEase_dom"/>
</dbReference>
<organism evidence="2 3">
    <name type="scientific">Bacillus pseudomycoides</name>
    <dbReference type="NCBI Taxonomy" id="64104"/>
    <lineage>
        <taxon>Bacteria</taxon>
        <taxon>Bacillati</taxon>
        <taxon>Bacillota</taxon>
        <taxon>Bacilli</taxon>
        <taxon>Bacillales</taxon>
        <taxon>Bacillaceae</taxon>
        <taxon>Bacillus</taxon>
        <taxon>Bacillus cereus group</taxon>
    </lineage>
</organism>